<keyword evidence="6" id="KW-0472">Membrane</keyword>
<evidence type="ECO:0000256" key="3">
    <source>
        <dbReference type="ARBA" id="ARBA00023049"/>
    </source>
</evidence>
<evidence type="ECO:0000256" key="5">
    <source>
        <dbReference type="SAM" id="MobiDB-lite"/>
    </source>
</evidence>
<evidence type="ECO:0000256" key="1">
    <source>
        <dbReference type="ARBA" id="ARBA00001947"/>
    </source>
</evidence>
<keyword evidence="10" id="KW-1185">Reference proteome</keyword>
<organism evidence="9 10">
    <name type="scientific">Minwuia thermotolerans</name>
    <dbReference type="NCBI Taxonomy" id="2056226"/>
    <lineage>
        <taxon>Bacteria</taxon>
        <taxon>Pseudomonadati</taxon>
        <taxon>Pseudomonadota</taxon>
        <taxon>Alphaproteobacteria</taxon>
        <taxon>Minwuiales</taxon>
        <taxon>Minwuiaceae</taxon>
        <taxon>Minwuia</taxon>
    </lineage>
</organism>
<dbReference type="InterPro" id="IPR050361">
    <property type="entry name" value="MPP/UQCRC_Complex"/>
</dbReference>
<keyword evidence="3" id="KW-0482">Metalloprotease</keyword>
<evidence type="ECO:0000259" key="7">
    <source>
        <dbReference type="Pfam" id="PF00675"/>
    </source>
</evidence>
<evidence type="ECO:0000256" key="6">
    <source>
        <dbReference type="SAM" id="Phobius"/>
    </source>
</evidence>
<dbReference type="GO" id="GO:0006508">
    <property type="term" value="P:proteolysis"/>
    <property type="evidence" value="ECO:0007669"/>
    <property type="project" value="InterPro"/>
</dbReference>
<feature type="region of interest" description="Disordered" evidence="5">
    <location>
        <begin position="256"/>
        <end position="277"/>
    </location>
</feature>
<comment type="similarity">
    <text evidence="2 4">Belongs to the peptidase M16 family.</text>
</comment>
<accession>A0A2M9FXE6</accession>
<comment type="caution">
    <text evidence="9">The sequence shown here is derived from an EMBL/GenBank/DDBJ whole genome shotgun (WGS) entry which is preliminary data.</text>
</comment>
<evidence type="ECO:0000256" key="4">
    <source>
        <dbReference type="RuleBase" id="RU004447"/>
    </source>
</evidence>
<dbReference type="InterPro" id="IPR011765">
    <property type="entry name" value="Pept_M16_N"/>
</dbReference>
<dbReference type="OrthoDB" id="9811314at2"/>
<protein>
    <submittedName>
        <fullName evidence="9">Peptidase M16</fullName>
    </submittedName>
</protein>
<evidence type="ECO:0000313" key="10">
    <source>
        <dbReference type="Proteomes" id="UP000229498"/>
    </source>
</evidence>
<dbReference type="Pfam" id="PF05193">
    <property type="entry name" value="Peptidase_M16_C"/>
    <property type="match status" value="1"/>
</dbReference>
<dbReference type="AlphaFoldDB" id="A0A2M9FXE6"/>
<evidence type="ECO:0000256" key="2">
    <source>
        <dbReference type="ARBA" id="ARBA00007261"/>
    </source>
</evidence>
<dbReference type="InterPro" id="IPR011249">
    <property type="entry name" value="Metalloenz_LuxS/M16"/>
</dbReference>
<keyword evidence="6" id="KW-0812">Transmembrane</keyword>
<gene>
    <name evidence="9" type="ORF">CVT23_19085</name>
</gene>
<proteinExistence type="inferred from homology"/>
<dbReference type="Pfam" id="PF00675">
    <property type="entry name" value="Peptidase_M16"/>
    <property type="match status" value="1"/>
</dbReference>
<dbReference type="PANTHER" id="PTHR11851">
    <property type="entry name" value="METALLOPROTEASE"/>
    <property type="match status" value="1"/>
</dbReference>
<sequence length="460" mass="50440">MTGRRSLDDDGGPYVRPLIAGLAAAMVLTLFAPRADAGLFDPQTFTLDNGMEVVVVPDHRAPVVVHMVWYRVGAADEPKGKSGIAHFLEHLMFKGTEKIPPGEFSRIVAANGGRDNAFTSQDYTAYFQVVAKDRLPLMMEMEADRMVNLRLDAESVATERQVILEERRQRTDATPQGQFGEQVQATFYLSHPYSEPIIGWEEEIGSLTREDALAFYEQFYAPNNAILVVAGDITAEELKPLAEKHYGVLPANEALERPTLPHEPPHRAARRITDSDPRVAEPSWQRQYIADSANWGEPDNVIALQVLGDILGGGSTSRLYRALVVEQGIAASAGAWYSGVNRGPGAFGLYATPARGADIEDLERAVDAEIRRVIEDGVTQEELDRARTVLLAEAVYMRDSLSQGARVFGSSLVAGLTVEDVESWPDRLRAVTVDDVVRAARANFRPEASVTAILSPENPS</sequence>
<keyword evidence="3" id="KW-0378">Hydrolase</keyword>
<feature type="domain" description="Peptidase M16 N-terminal" evidence="7">
    <location>
        <begin position="53"/>
        <end position="199"/>
    </location>
</feature>
<dbReference type="InterPro" id="IPR007863">
    <property type="entry name" value="Peptidase_M16_C"/>
</dbReference>
<keyword evidence="6" id="KW-1133">Transmembrane helix</keyword>
<dbReference type="PROSITE" id="PS00143">
    <property type="entry name" value="INSULINASE"/>
    <property type="match status" value="1"/>
</dbReference>
<dbReference type="InterPro" id="IPR001431">
    <property type="entry name" value="Pept_M16_Zn_BS"/>
</dbReference>
<keyword evidence="3" id="KW-0645">Protease</keyword>
<name>A0A2M9FXE6_9PROT</name>
<dbReference type="PANTHER" id="PTHR11851:SF49">
    <property type="entry name" value="MITOCHONDRIAL-PROCESSING PEPTIDASE SUBUNIT ALPHA"/>
    <property type="match status" value="1"/>
</dbReference>
<evidence type="ECO:0000259" key="8">
    <source>
        <dbReference type="Pfam" id="PF05193"/>
    </source>
</evidence>
<dbReference type="GO" id="GO:0004222">
    <property type="term" value="F:metalloendopeptidase activity"/>
    <property type="evidence" value="ECO:0007669"/>
    <property type="project" value="InterPro"/>
</dbReference>
<reference evidence="9 10" key="1">
    <citation type="submission" date="2017-11" db="EMBL/GenBank/DDBJ databases">
        <title>Draft genome sequence of Rhizobiales bacterium SY3-13.</title>
        <authorList>
            <person name="Sun C."/>
        </authorList>
    </citation>
    <scope>NUCLEOTIDE SEQUENCE [LARGE SCALE GENOMIC DNA]</scope>
    <source>
        <strain evidence="9 10">SY3-13</strain>
    </source>
</reference>
<dbReference type="EMBL" id="PHIG01000048">
    <property type="protein sequence ID" value="PJK28135.1"/>
    <property type="molecule type" value="Genomic_DNA"/>
</dbReference>
<dbReference type="Proteomes" id="UP000229498">
    <property type="component" value="Unassembled WGS sequence"/>
</dbReference>
<feature type="transmembrane region" description="Helical" evidence="6">
    <location>
        <begin position="14"/>
        <end position="32"/>
    </location>
</feature>
<dbReference type="SUPFAM" id="SSF63411">
    <property type="entry name" value="LuxS/MPP-like metallohydrolase"/>
    <property type="match status" value="2"/>
</dbReference>
<dbReference type="Gene3D" id="3.30.830.10">
    <property type="entry name" value="Metalloenzyme, LuxS/M16 peptidase-like"/>
    <property type="match status" value="2"/>
</dbReference>
<feature type="domain" description="Peptidase M16 C-terminal" evidence="8">
    <location>
        <begin position="206"/>
        <end position="389"/>
    </location>
</feature>
<dbReference type="GO" id="GO:0046872">
    <property type="term" value="F:metal ion binding"/>
    <property type="evidence" value="ECO:0007669"/>
    <property type="project" value="InterPro"/>
</dbReference>
<evidence type="ECO:0000313" key="9">
    <source>
        <dbReference type="EMBL" id="PJK28135.1"/>
    </source>
</evidence>
<comment type="cofactor">
    <cofactor evidence="1">
        <name>Zn(2+)</name>
        <dbReference type="ChEBI" id="CHEBI:29105"/>
    </cofactor>
</comment>